<dbReference type="Gramene" id="KCW55819">
    <property type="protein sequence ID" value="KCW55819"/>
    <property type="gene ID" value="EUGRSUZ_I01636"/>
</dbReference>
<organism evidence="2">
    <name type="scientific">Eucalyptus grandis</name>
    <name type="common">Flooded gum</name>
    <dbReference type="NCBI Taxonomy" id="71139"/>
    <lineage>
        <taxon>Eukaryota</taxon>
        <taxon>Viridiplantae</taxon>
        <taxon>Streptophyta</taxon>
        <taxon>Embryophyta</taxon>
        <taxon>Tracheophyta</taxon>
        <taxon>Spermatophyta</taxon>
        <taxon>Magnoliopsida</taxon>
        <taxon>eudicotyledons</taxon>
        <taxon>Gunneridae</taxon>
        <taxon>Pentapetalae</taxon>
        <taxon>rosids</taxon>
        <taxon>malvids</taxon>
        <taxon>Myrtales</taxon>
        <taxon>Myrtaceae</taxon>
        <taxon>Myrtoideae</taxon>
        <taxon>Eucalypteae</taxon>
        <taxon>Eucalyptus</taxon>
    </lineage>
</organism>
<dbReference type="AlphaFoldDB" id="A0A059APW7"/>
<keyword evidence="1" id="KW-0812">Transmembrane</keyword>
<dbReference type="InParanoid" id="A0A059APW7"/>
<keyword evidence="1" id="KW-0472">Membrane</keyword>
<feature type="transmembrane region" description="Helical" evidence="1">
    <location>
        <begin position="53"/>
        <end position="74"/>
    </location>
</feature>
<dbReference type="STRING" id="71139.A0A059APW7"/>
<reference evidence="2" key="1">
    <citation type="submission" date="2013-07" db="EMBL/GenBank/DDBJ databases">
        <title>The genome of Eucalyptus grandis.</title>
        <authorList>
            <person name="Schmutz J."/>
            <person name="Hayes R."/>
            <person name="Myburg A."/>
            <person name="Tuskan G."/>
            <person name="Grattapaglia D."/>
            <person name="Rokhsar D.S."/>
        </authorList>
    </citation>
    <scope>NUCLEOTIDE SEQUENCE</scope>
    <source>
        <tissue evidence="2">Leaf extractions</tissue>
    </source>
</reference>
<sequence>MRRPLLTCSDEQSRVLHELCSTIAHIMKFPPPPTAFPVAASALRRPRLATASAAQVSPAALASLFAGISLALMLVGSATFVIGLVLMPCISLLVSFFYVAGMVSALSELSRAMLGSVASRRKKKTLFEIFR</sequence>
<proteinExistence type="predicted"/>
<keyword evidence="1" id="KW-1133">Transmembrane helix</keyword>
<name>A0A059APW7_EUCGR</name>
<accession>A0A059APW7</accession>
<gene>
    <name evidence="2" type="ORF">EUGRSUZ_I01636</name>
</gene>
<dbReference type="PANTHER" id="PTHR34781:SF10">
    <property type="entry name" value="PROTEIN, PUTATIVE-RELATED"/>
    <property type="match status" value="1"/>
</dbReference>
<dbReference type="EMBL" id="KK198761">
    <property type="protein sequence ID" value="KCW55819.1"/>
    <property type="molecule type" value="Genomic_DNA"/>
</dbReference>
<dbReference type="OMA" id="HTLKFPP"/>
<protein>
    <submittedName>
        <fullName evidence="2">Uncharacterized protein</fullName>
    </submittedName>
</protein>
<feature type="transmembrane region" description="Helical" evidence="1">
    <location>
        <begin position="80"/>
        <end position="106"/>
    </location>
</feature>
<evidence type="ECO:0000256" key="1">
    <source>
        <dbReference type="SAM" id="Phobius"/>
    </source>
</evidence>
<evidence type="ECO:0000313" key="2">
    <source>
        <dbReference type="EMBL" id="KCW55819.1"/>
    </source>
</evidence>
<dbReference type="PANTHER" id="PTHR34781">
    <property type="entry name" value="TRANSMEMBRANE PROTEIN"/>
    <property type="match status" value="1"/>
</dbReference>